<evidence type="ECO:0008006" key="4">
    <source>
        <dbReference type="Google" id="ProtNLM"/>
    </source>
</evidence>
<feature type="region of interest" description="Disordered" evidence="1">
    <location>
        <begin position="346"/>
        <end position="367"/>
    </location>
</feature>
<comment type="caution">
    <text evidence="2">The sequence shown here is derived from an EMBL/GenBank/DDBJ whole genome shotgun (WGS) entry which is preliminary data.</text>
</comment>
<keyword evidence="3" id="KW-1185">Reference proteome</keyword>
<dbReference type="SUPFAM" id="SSF46934">
    <property type="entry name" value="UBA-like"/>
    <property type="match status" value="1"/>
</dbReference>
<dbReference type="PANTHER" id="PTHR21494">
    <property type="entry name" value="ACTIVATING SIGNAL COINTEGRATOR 1 COMPLEX SUBUNIT 2 ASC-1 COMPLEX SUBUNIT P100"/>
    <property type="match status" value="1"/>
</dbReference>
<dbReference type="InterPro" id="IPR041800">
    <property type="entry name" value="ASCC2_CUE"/>
</dbReference>
<feature type="region of interest" description="Disordered" evidence="1">
    <location>
        <begin position="609"/>
        <end position="698"/>
    </location>
</feature>
<dbReference type="InterPro" id="IPR009060">
    <property type="entry name" value="UBA-like_sf"/>
</dbReference>
<dbReference type="InterPro" id="IPR052586">
    <property type="entry name" value="ASCC2"/>
</dbReference>
<feature type="compositionally biased region" description="Acidic residues" evidence="1">
    <location>
        <begin position="489"/>
        <end position="499"/>
    </location>
</feature>
<dbReference type="Proteomes" id="UP001222325">
    <property type="component" value="Unassembled WGS sequence"/>
</dbReference>
<dbReference type="EMBL" id="JARJCN010000111">
    <property type="protein sequence ID" value="KAJ7073533.1"/>
    <property type="molecule type" value="Genomic_DNA"/>
</dbReference>
<organism evidence="2 3">
    <name type="scientific">Mycena belliarum</name>
    <dbReference type="NCBI Taxonomy" id="1033014"/>
    <lineage>
        <taxon>Eukaryota</taxon>
        <taxon>Fungi</taxon>
        <taxon>Dikarya</taxon>
        <taxon>Basidiomycota</taxon>
        <taxon>Agaricomycotina</taxon>
        <taxon>Agaricomycetes</taxon>
        <taxon>Agaricomycetidae</taxon>
        <taxon>Agaricales</taxon>
        <taxon>Marasmiineae</taxon>
        <taxon>Mycenaceae</taxon>
        <taxon>Mycena</taxon>
    </lineage>
</organism>
<protein>
    <recommendedName>
        <fullName evidence="4">CUE domain-containing protein</fullName>
    </recommendedName>
</protein>
<feature type="compositionally biased region" description="Basic and acidic residues" evidence="1">
    <location>
        <begin position="609"/>
        <end position="624"/>
    </location>
</feature>
<sequence length="698" mass="75551">MIPRLPGYPSAATRKSLSPAQLASTKSFIASALLSTAALPATKRDTPAARNFISTYCKDTARDTLQSLIWDAPLSHADKLISKRALVLAEKLADGLDLQTLVDLSIIYAHTNTTQIRAILAAGLESTPAEIESELVPALTRLLSSSQGLYALRKTGYCISSFLHVCPKRTLSAFTHSKDFILALAKAYDAGLSTIAHSYGGLSVSDSRDSDEWEQIWVETKVTLVDAFHVIIRSLLDDMSSSSGAALAVEADRTFDIIFALLELPSSSQPDATQTPFLNRSLLADYQQTYDLSRTLASSLRHAEEKDARVDLLESTLQSLGSSSKKDPGVLKILLRSSGIAPGVDNIGRGYTKKPDTKGKGRDVSPPAATVVEDSELDIKVTQVLDILPEHAPGYIRLLLSSPSYTNAEQVVEALLEGTAPSQQELEAQNAPPKADDAAGYVRRNVYDDEAMDLSQLRVGKKTDHESVLRDRTFIEQMKADILRRAEEISDDEEEDGEDTGNLGGKGKRKEPAEDGDLDLDAVHGHVKVAGDGEDSDAEDGDAEEDEEVMSPETVCELVYIRDPKLFDRDAQTRRGKARADLKAQTGWGDEQLEGWRIMLERNPKKDNILAKHEFAGNRHENFAEPRGGSSSRGGAPRGGSRGRGGRGSGRGRGGGGGDDAGATARERAWKDKSKASRGNHNRKRGHDKKMARAGGPS</sequence>
<feature type="compositionally biased region" description="Basic residues" evidence="1">
    <location>
        <begin position="676"/>
        <end position="692"/>
    </location>
</feature>
<feature type="region of interest" description="Disordered" evidence="1">
    <location>
        <begin position="486"/>
        <end position="554"/>
    </location>
</feature>
<dbReference type="CDD" id="cd14364">
    <property type="entry name" value="CUE_ASCC2"/>
    <property type="match status" value="1"/>
</dbReference>
<evidence type="ECO:0000313" key="2">
    <source>
        <dbReference type="EMBL" id="KAJ7073533.1"/>
    </source>
</evidence>
<dbReference type="Gene3D" id="1.10.8.10">
    <property type="entry name" value="DNA helicase RuvA subunit, C-terminal domain"/>
    <property type="match status" value="1"/>
</dbReference>
<feature type="compositionally biased region" description="Basic and acidic residues" evidence="1">
    <location>
        <begin position="353"/>
        <end position="363"/>
    </location>
</feature>
<dbReference type="GO" id="GO:0043130">
    <property type="term" value="F:ubiquitin binding"/>
    <property type="evidence" value="ECO:0007669"/>
    <property type="project" value="TreeGrafter"/>
</dbReference>
<feature type="compositionally biased region" description="Low complexity" evidence="1">
    <location>
        <begin position="626"/>
        <end position="635"/>
    </location>
</feature>
<reference evidence="2" key="1">
    <citation type="submission" date="2023-03" db="EMBL/GenBank/DDBJ databases">
        <title>Massive genome expansion in bonnet fungi (Mycena s.s.) driven by repeated elements and novel gene families across ecological guilds.</title>
        <authorList>
            <consortium name="Lawrence Berkeley National Laboratory"/>
            <person name="Harder C.B."/>
            <person name="Miyauchi S."/>
            <person name="Viragh M."/>
            <person name="Kuo A."/>
            <person name="Thoen E."/>
            <person name="Andreopoulos B."/>
            <person name="Lu D."/>
            <person name="Skrede I."/>
            <person name="Drula E."/>
            <person name="Henrissat B."/>
            <person name="Morin E."/>
            <person name="Kohler A."/>
            <person name="Barry K."/>
            <person name="LaButti K."/>
            <person name="Morin E."/>
            <person name="Salamov A."/>
            <person name="Lipzen A."/>
            <person name="Mereny Z."/>
            <person name="Hegedus B."/>
            <person name="Baldrian P."/>
            <person name="Stursova M."/>
            <person name="Weitz H."/>
            <person name="Taylor A."/>
            <person name="Grigoriev I.V."/>
            <person name="Nagy L.G."/>
            <person name="Martin F."/>
            <person name="Kauserud H."/>
        </authorList>
    </citation>
    <scope>NUCLEOTIDE SEQUENCE</scope>
    <source>
        <strain evidence="2">CBHHK173m</strain>
    </source>
</reference>
<feature type="compositionally biased region" description="Basic and acidic residues" evidence="1">
    <location>
        <begin position="665"/>
        <end position="675"/>
    </location>
</feature>
<evidence type="ECO:0000313" key="3">
    <source>
        <dbReference type="Proteomes" id="UP001222325"/>
    </source>
</evidence>
<dbReference type="AlphaFoldDB" id="A0AAD6TNG8"/>
<feature type="compositionally biased region" description="Gly residues" evidence="1">
    <location>
        <begin position="636"/>
        <end position="660"/>
    </location>
</feature>
<evidence type="ECO:0000256" key="1">
    <source>
        <dbReference type="SAM" id="MobiDB-lite"/>
    </source>
</evidence>
<feature type="compositionally biased region" description="Acidic residues" evidence="1">
    <location>
        <begin position="532"/>
        <end position="550"/>
    </location>
</feature>
<accession>A0AAD6TNG8</accession>
<name>A0AAD6TNG8_9AGAR</name>
<proteinExistence type="predicted"/>
<gene>
    <name evidence="2" type="ORF">B0H15DRAFT_792719</name>
</gene>
<dbReference type="PANTHER" id="PTHR21494:SF0">
    <property type="entry name" value="ACTIVATING SIGNAL COINTEGRATOR 1 COMPLEX SUBUNIT 2"/>
    <property type="match status" value="1"/>
</dbReference>